<proteinExistence type="predicted"/>
<dbReference type="PANTHER" id="PTHR23345:SF36">
    <property type="entry name" value="APOLIPOPHORINS"/>
    <property type="match status" value="1"/>
</dbReference>
<keyword evidence="12" id="KW-1185">Reference proteome</keyword>
<name>A0A9P0K2V3_ACAOB</name>
<comment type="subcellular location">
    <subcellularLocation>
        <location evidence="1">Secreted</location>
    </subcellularLocation>
</comment>
<dbReference type="InterPro" id="IPR015819">
    <property type="entry name" value="Lipid_transp_b-sht_shell"/>
</dbReference>
<dbReference type="SMART" id="SM00638">
    <property type="entry name" value="LPD_N"/>
    <property type="match status" value="1"/>
</dbReference>
<evidence type="ECO:0000259" key="9">
    <source>
        <dbReference type="PROSITE" id="PS51211"/>
    </source>
</evidence>
<dbReference type="InterPro" id="IPR001747">
    <property type="entry name" value="Vitellogenin_N"/>
</dbReference>
<protein>
    <recommendedName>
        <fullName evidence="13">Apolipophorin</fullName>
    </recommendedName>
</protein>
<dbReference type="Pfam" id="PF01347">
    <property type="entry name" value="Vitellogenin_N"/>
    <property type="match status" value="1"/>
</dbReference>
<feature type="domain" description="VWFD" evidence="10">
    <location>
        <begin position="2813"/>
        <end position="2978"/>
    </location>
</feature>
<keyword evidence="2" id="KW-0813">Transport</keyword>
<dbReference type="InterPro" id="IPR050733">
    <property type="entry name" value="Vitellogenin/Apolipophorin"/>
</dbReference>
<dbReference type="InterPro" id="IPR011030">
    <property type="entry name" value="Lipovitellin_superhlx_dom"/>
</dbReference>
<dbReference type="InterPro" id="IPR009454">
    <property type="entry name" value="Lipid_transpt_open_b-sht"/>
</dbReference>
<evidence type="ECO:0000256" key="6">
    <source>
        <dbReference type="ARBA" id="ARBA00023180"/>
    </source>
</evidence>
<evidence type="ECO:0008006" key="13">
    <source>
        <dbReference type="Google" id="ProtNLM"/>
    </source>
</evidence>
<dbReference type="PANTHER" id="PTHR23345">
    <property type="entry name" value="VITELLOGENIN-RELATED"/>
    <property type="match status" value="1"/>
</dbReference>
<dbReference type="Proteomes" id="UP001152888">
    <property type="component" value="Unassembled WGS sequence"/>
</dbReference>
<keyword evidence="5" id="KW-0445">Lipid transport</keyword>
<dbReference type="Pfam" id="PF09172">
    <property type="entry name" value="Vit_open_b-sht"/>
    <property type="match status" value="1"/>
</dbReference>
<evidence type="ECO:0000259" key="10">
    <source>
        <dbReference type="PROSITE" id="PS51233"/>
    </source>
</evidence>
<evidence type="ECO:0000256" key="1">
    <source>
        <dbReference type="ARBA" id="ARBA00004613"/>
    </source>
</evidence>
<dbReference type="Pfam" id="PF00094">
    <property type="entry name" value="VWD"/>
    <property type="match status" value="1"/>
</dbReference>
<feature type="signal peptide" evidence="8">
    <location>
        <begin position="1"/>
        <end position="33"/>
    </location>
</feature>
<dbReference type="SUPFAM" id="SSF56968">
    <property type="entry name" value="Lipovitellin-phosvitin complex, beta-sheet shell regions"/>
    <property type="match status" value="2"/>
</dbReference>
<keyword evidence="4 8" id="KW-0732">Signal</keyword>
<keyword evidence="3" id="KW-0964">Secreted</keyword>
<dbReference type="InterPro" id="IPR015816">
    <property type="entry name" value="Vitellinogen_b-sht_N"/>
</dbReference>
<evidence type="ECO:0000313" key="11">
    <source>
        <dbReference type="EMBL" id="CAH1965493.1"/>
    </source>
</evidence>
<sequence>MEYHRGGPEVLKGAKALTAATLAILILGQGTQASEEQCRTGCRGASQVFKYSPGTTYTYDYEGKVDFTLSSAEGQVTSTTVKATAQVTQLADCNLVLRLQNVQILGSNGKKFGTIPDIDKPVRFNFQDGHVEDSICITPGDTQNSLNIKRAVISMLQANLKSSYETDVFGVCPTEIVKHQEGGNLVIRKSRDLNKCAYRENIRQDFLTTAFNLHSEIKTSPVLNGDYVSEQKVKEGILEHAEVTENYMYVPLSVGKNGAKAQVVSKLKLTGTSKDNPQIAVSKPRSIIFENPHPTVAPTNNVNTIMTHIKDVVKTIDVVVGEHTARQFVTLVKTLRGSTTKDMLAAYNQVKSGAGLSDKDAAKKAFLDAVLQAGTGEAIEVAMTLLKNNELNDCEKKLVYYGMAMARHATESSLITAAGLLGHKNLPQEAYLGIGSLAGKFCRDHPCDKVEAVNKLSQKLVAKLTGKVNNKKDETEQIYVLKALANFGYISDNVLQKVMAVAQDKQAPNRLRAVALETYIADACKDKLRNSALNILQDIQQDSEVRIKAYLVLAQCPTAKIGNAIKTMLEKEPSYQVGGFIVSHIRNIKASANPDKDLAKQHLGFSLPRKFPIDPRKWSYSGEFSYAIDTLGLGASTEANVIYSQDSWLPRSSSLNLTAEIFGHNFNFLEIQTRQENLDRLVEHYFGPKGILRTSSLGDLYKNNEQLAKKLYKHLQEKLTSTLRARRDVSKAEIDKIGQHVQIKEHQLNKDLDLDISLKAFGSEVAFANLNVYQHGLTPEAVIDKIIGQFAQGLDKLKQFQDTLRANMIFMDLELDYPTSTGFPLRLGIEGTANVQMKTEGSVDVRAILNGKPNKIHVKLIPSASVELSARFTFDAHTVESGMKVITNLYTATGGDITVDMQGGANVDVKVGLPVKEMKLISANHEIVSHVREQSGQETNSPLKFAQAKDFSICLDQLSPFIGLTFCGEINGPNLAGKDVPVLPFPLAGDSKVSVTIENDDVLEYHFKHQTNNEHTSGALTIEAIGKNNQKKVSLQVNAEIHPEKYIKAEFTSPLKNANAEGRITFNDQEKSILLKAGYDQNEFYGKFGVGISGNGGKTAYKPILEWKSPGGTQQLPINVEGQLLVDKQGSNEKYTFDNIKLTLPNGKAVTLNGNLGNDGPALYTDLTVSDGQHSGNVKGRLHIDMNLLKVNAEVQNSINPGANFNVKGEVKRQPDEYDANLQVIHGADLSSKTNRLNLAGKLVRKYKSPQDFLFKLEGKASYPLIGVNGELEVEQTPKSVKYDADLQYNDLKFGSELDVNINKKEHGDFDVDFEVYGMDKKVEFKASRQIQGEESKISNELVVNDAKIEVKGKIKHHLQPNNVDVGADLVVILPHHNAPFKVNSGLKYNAQEVDAHHKVVSGSTVIIDAFIKANRQGTANASIKVNVKDMLVVNGQLKANKGTGNGDILIDAQNIKKQVKMETTFTIQPPTTVNVDFTIYPQFATDKNSKVHFSTTNKLNPNSVNSKNVVDILGKQLAVNVNGQRTGDPMNGKLNAEAEVILPDNQYLLGKINGDRKEQNGVINGQGIFSLEYRVNKNTPGRKLSLKAVSKDTNPKEGIYDLNYNLAADISDGKNINADISIQASKQGDERTVNLQNKVYGTLLENPLTANFQGKYKRGVSGTYDASASYGANAVLRLKGKHDIPGEGKPLTVDMEMDLTTPSKALKTVKAGTSLSLLHERSAGLQLAGSAHLFVDDDGSVPEPIIDFKGDGYIKATEHNGEMKANLQYGKHGPISGLAGYSLTTDGKKKQINGNLALQYDQGKNVKVEAALTKKEDHEYKLDVNMETPVENLKKVNLMVHTKRSPDQKHVESKVELNADGKVWHVDTEVKVSEIAPLLNIKVKCPEGKVSQIFFKGNKISDKEFSGELKLACQAKDFLLEGNLDANIDNIDQFVIKGNVNSPNLKLDKVHFEAQNEAAKTGRKIQITVKSNGQNLLSGSTTYNAHDEHGKYVVDGSGSFKVKEETKSANFKYIRRQLSLDKDGEQGIDVSFDATIGSRAIDAEMRLTNKNLRQSISYCEKSKDCAHVEIDSKISSNDVENYNHVLEINLDLRKLGMSHQFGLKSVTNRKKYVLDHTVDAHFQGPEKSNYQYSLYIHPGEAGASLTTPKRIIALETKANVAKNYKEGGKMHGEITFYLDKKNHPQKKTSWNGWLSVDIAKQTINGETKMEHPGLQRPLSSSIKTTRTGTATKGEVVIVAEFDIFAQPAQKLVTTYKHSIDTGAEVKSATFKRSLDVKSSGLGVDIHSSEMSHFDRQHYAGEYIAKVKYHVGNSKYDNVLSVNGGKSQLNVLVKLLNIELLKATNKMSLSKEEQTLDSEISSYSNNPLISHLEIKNFNTLLYTVGFKGTPRDKLQLNAGLIPGQIADVRADHSTGSGKTNLFHATLKLDDANFLKPDYNLNSKEIQKVLNILKEKIIAFVNGLQDIGEKSTNDIRKEVSQIADITKKAVPNLKPIKEYYATEIKEIKQEILEDPSVKELADAVRKVFGAIIHSLAEISAKVGELIEAVTKSLQTAFAGVIESIDKELLPELKRITGKVTKVAGEIARSAIDIIASCLATISQVIEKYQPEIKQIAATFGELGQDVGRFIQKSYEQIRAIVIDVSRKIYDEIQALPIFDELKAKYEELIKNGIPNKDGIIGGMKEIAATIKDIIPPDFLIQKELVEIIDLIVNYIEKKVNAQAVDEFAVLDKLAANNVAIVRKLAHAVSTPTYDVQKATTVPVSLDFLKKLPKLVAIKFSPIAYVLRDDPTEEIVAFALSLLNHPRQWFAPFPLNGMIVQGQHIFTFDGNHLTFPANCKYLFARDAVNGNFTLVGTYANGELSSISLADRTDIITIEKGGKVLLNGAPTELPTRKENIAVYRGYAMLTIKSTYGVELYCSDDLAGCGVILSGFYHAQVKGLLGNGNNEPYDDFTIPNGKIVVSEGEFGNSYKIGNCPQVNVPKHADHKNVPECTKLFSFESSMRYCFPFVSTEKFKTACVHGKEGGVKDTELNIAKAYVAACHVHNIPISVPSHLVHCENADKAYGVGDKFSVKLPGKAADIILLVDTAKENEGVYKDLIQPIVADVSKELKGKGISDVQFHLIAHGGENQWPSHVTVDGGKLTFEQNAPDIKFAANPKHEHISDSVGATLKPYLETLESVLHDLKLALGMTLEAKTYNEAISYPFRAHAVKAIIAVNSKPCEVGRLHLLQKLRALLYKDNKISLNLVTPFQGLNVKDVKKTKDVIGFNNDHVFTMSNKKPEGTAELYKDLEYSDFCADFTIRNRGNVFVTDNFLSASADAKKQFVQTAAHNIVDQLTNLEQGLDCECKMVNAYNARNVCWEAYSKEK</sequence>
<dbReference type="OrthoDB" id="6484170at2759"/>
<dbReference type="EMBL" id="CAKOFQ010006726">
    <property type="protein sequence ID" value="CAH1965493.1"/>
    <property type="molecule type" value="Genomic_DNA"/>
</dbReference>
<reference evidence="11" key="1">
    <citation type="submission" date="2022-03" db="EMBL/GenBank/DDBJ databases">
        <authorList>
            <person name="Sayadi A."/>
        </authorList>
    </citation>
    <scope>NUCLEOTIDE SEQUENCE</scope>
</reference>
<dbReference type="InterPro" id="IPR015817">
    <property type="entry name" value="Vitellinogen_open_b-sht_sub1"/>
</dbReference>
<dbReference type="Gene3D" id="1.25.10.20">
    <property type="entry name" value="Vitellinogen, superhelical"/>
    <property type="match status" value="1"/>
</dbReference>
<dbReference type="InterPro" id="IPR015255">
    <property type="entry name" value="Vitellinogen_open_b-sht"/>
</dbReference>
<dbReference type="Gene3D" id="2.20.50.20">
    <property type="entry name" value="Lipovitellin. Chain A, domain 3"/>
    <property type="match status" value="1"/>
</dbReference>
<dbReference type="Gene3D" id="2.30.230.10">
    <property type="entry name" value="Lipovitellin, beta-sheet shell regions, chain A"/>
    <property type="match status" value="1"/>
</dbReference>
<dbReference type="PROSITE" id="PS51211">
    <property type="entry name" value="VITELLOGENIN"/>
    <property type="match status" value="1"/>
</dbReference>
<dbReference type="SMART" id="SM01169">
    <property type="entry name" value="DUF1943"/>
    <property type="match status" value="1"/>
</dbReference>
<evidence type="ECO:0000256" key="5">
    <source>
        <dbReference type="ARBA" id="ARBA00023055"/>
    </source>
</evidence>
<accession>A0A9P0K2V3</accession>
<evidence type="ECO:0000256" key="8">
    <source>
        <dbReference type="SAM" id="SignalP"/>
    </source>
</evidence>
<comment type="caution">
    <text evidence="7">Lacks conserved residue(s) required for the propagation of feature annotation.</text>
</comment>
<dbReference type="SUPFAM" id="SSF48431">
    <property type="entry name" value="Lipovitellin-phosvitin complex, superhelical domain"/>
    <property type="match status" value="1"/>
</dbReference>
<dbReference type="GO" id="GO:0005576">
    <property type="term" value="C:extracellular region"/>
    <property type="evidence" value="ECO:0007669"/>
    <property type="project" value="UniProtKB-SubCell"/>
</dbReference>
<dbReference type="Gene3D" id="2.20.80.10">
    <property type="entry name" value="Lipovitellin-phosvitin complex, chain A, domain 4"/>
    <property type="match status" value="1"/>
</dbReference>
<dbReference type="Pfam" id="PF06448">
    <property type="entry name" value="DUF1081"/>
    <property type="match status" value="1"/>
</dbReference>
<keyword evidence="6" id="KW-0325">Glycoprotein</keyword>
<evidence type="ECO:0000256" key="7">
    <source>
        <dbReference type="PROSITE-ProRule" id="PRU00557"/>
    </source>
</evidence>
<organism evidence="11 12">
    <name type="scientific">Acanthoscelides obtectus</name>
    <name type="common">Bean weevil</name>
    <name type="synonym">Bruchus obtectus</name>
    <dbReference type="NCBI Taxonomy" id="200917"/>
    <lineage>
        <taxon>Eukaryota</taxon>
        <taxon>Metazoa</taxon>
        <taxon>Ecdysozoa</taxon>
        <taxon>Arthropoda</taxon>
        <taxon>Hexapoda</taxon>
        <taxon>Insecta</taxon>
        <taxon>Pterygota</taxon>
        <taxon>Neoptera</taxon>
        <taxon>Endopterygota</taxon>
        <taxon>Coleoptera</taxon>
        <taxon>Polyphaga</taxon>
        <taxon>Cucujiformia</taxon>
        <taxon>Chrysomeloidea</taxon>
        <taxon>Chrysomelidae</taxon>
        <taxon>Bruchinae</taxon>
        <taxon>Bruchini</taxon>
        <taxon>Acanthoscelides</taxon>
    </lineage>
</organism>
<evidence type="ECO:0000256" key="4">
    <source>
        <dbReference type="ARBA" id="ARBA00022729"/>
    </source>
</evidence>
<dbReference type="InterPro" id="IPR001846">
    <property type="entry name" value="VWF_type-D"/>
</dbReference>
<feature type="domain" description="Vitellogenin" evidence="9">
    <location>
        <begin position="51"/>
        <end position="653"/>
    </location>
</feature>
<feature type="chain" id="PRO_5040494689" description="Apolipophorin" evidence="8">
    <location>
        <begin position="34"/>
        <end position="3367"/>
    </location>
</feature>
<evidence type="ECO:0000256" key="2">
    <source>
        <dbReference type="ARBA" id="ARBA00022448"/>
    </source>
</evidence>
<gene>
    <name evidence="11" type="ORF">ACAOBT_LOCUS6368</name>
</gene>
<dbReference type="PROSITE" id="PS51233">
    <property type="entry name" value="VWFD"/>
    <property type="match status" value="1"/>
</dbReference>
<comment type="caution">
    <text evidence="11">The sequence shown here is derived from an EMBL/GenBank/DDBJ whole genome shotgun (WGS) entry which is preliminary data.</text>
</comment>
<evidence type="ECO:0000313" key="12">
    <source>
        <dbReference type="Proteomes" id="UP001152888"/>
    </source>
</evidence>
<evidence type="ECO:0000256" key="3">
    <source>
        <dbReference type="ARBA" id="ARBA00022525"/>
    </source>
</evidence>
<dbReference type="GO" id="GO:0005319">
    <property type="term" value="F:lipid transporter activity"/>
    <property type="evidence" value="ECO:0007669"/>
    <property type="project" value="InterPro"/>
</dbReference>
<dbReference type="SMART" id="SM00216">
    <property type="entry name" value="VWD"/>
    <property type="match status" value="1"/>
</dbReference>